<reference evidence="8" key="1">
    <citation type="submission" date="2022-11" db="UniProtKB">
        <authorList>
            <consortium name="EnsemblMetazoa"/>
        </authorList>
    </citation>
    <scope>IDENTIFICATION</scope>
</reference>
<keyword evidence="6" id="KW-0449">Lipoprotein</keyword>
<dbReference type="OMA" id="CWARENR"/>
<dbReference type="InterPro" id="IPR052236">
    <property type="entry name" value="Small_GTPase_RasD"/>
</dbReference>
<dbReference type="EnsemblMetazoa" id="XM_021037368.2">
    <property type="protein sequence ID" value="XP_020893027.1"/>
    <property type="gene ID" value="LOC110232219"/>
</dbReference>
<dbReference type="OrthoDB" id="5968470at2759"/>
<dbReference type="SMART" id="SM00173">
    <property type="entry name" value="RAS"/>
    <property type="match status" value="1"/>
</dbReference>
<evidence type="ECO:0000256" key="3">
    <source>
        <dbReference type="ARBA" id="ARBA00022481"/>
    </source>
</evidence>
<dbReference type="Proteomes" id="UP000887567">
    <property type="component" value="Unplaced"/>
</dbReference>
<evidence type="ECO:0000256" key="5">
    <source>
        <dbReference type="ARBA" id="ARBA00023136"/>
    </source>
</evidence>
<evidence type="ECO:0000256" key="2">
    <source>
        <dbReference type="ARBA" id="ARBA00022475"/>
    </source>
</evidence>
<comment type="subcellular location">
    <subcellularLocation>
        <location evidence="1">Cell membrane</location>
        <topology evidence="1">Lipid-anchor</topology>
    </subcellularLocation>
</comment>
<proteinExistence type="inferred from homology"/>
<dbReference type="SUPFAM" id="SSF52540">
    <property type="entry name" value="P-loop containing nucleoside triphosphate hydrolases"/>
    <property type="match status" value="1"/>
</dbReference>
<organism evidence="8 9">
    <name type="scientific">Exaiptasia diaphana</name>
    <name type="common">Tropical sea anemone</name>
    <name type="synonym">Aiptasia pulchella</name>
    <dbReference type="NCBI Taxonomy" id="2652724"/>
    <lineage>
        <taxon>Eukaryota</taxon>
        <taxon>Metazoa</taxon>
        <taxon>Cnidaria</taxon>
        <taxon>Anthozoa</taxon>
        <taxon>Hexacorallia</taxon>
        <taxon>Actiniaria</taxon>
        <taxon>Aiptasiidae</taxon>
        <taxon>Exaiptasia</taxon>
    </lineage>
</organism>
<dbReference type="InterPro" id="IPR001806">
    <property type="entry name" value="Small_GTPase"/>
</dbReference>
<dbReference type="InterPro" id="IPR027417">
    <property type="entry name" value="P-loop_NTPase"/>
</dbReference>
<keyword evidence="5" id="KW-0472">Membrane</keyword>
<dbReference type="InterPro" id="IPR005225">
    <property type="entry name" value="Small_GTP-bd"/>
</dbReference>
<dbReference type="GO" id="GO:0005525">
    <property type="term" value="F:GTP binding"/>
    <property type="evidence" value="ECO:0007669"/>
    <property type="project" value="UniProtKB-KW"/>
</dbReference>
<dbReference type="PANTHER" id="PTHR46149">
    <property type="entry name" value="MIP08469P"/>
    <property type="match status" value="1"/>
</dbReference>
<dbReference type="PRINTS" id="PR00449">
    <property type="entry name" value="RASTRNSFRMNG"/>
</dbReference>
<dbReference type="Pfam" id="PF00071">
    <property type="entry name" value="Ras"/>
    <property type="match status" value="1"/>
</dbReference>
<evidence type="ECO:0000256" key="6">
    <source>
        <dbReference type="ARBA" id="ARBA00023288"/>
    </source>
</evidence>
<keyword evidence="3" id="KW-0488">Methylation</keyword>
<dbReference type="PROSITE" id="PS51421">
    <property type="entry name" value="RAS"/>
    <property type="match status" value="1"/>
</dbReference>
<keyword evidence="2" id="KW-1003">Cell membrane</keyword>
<sequence length="224" mass="25930">MAAVRPAHEGQPDHSDSADYQRSKFTIVFFGDSCVGKTSLIQRYLGYGFSDEYQPTIEDFYIKHVFHQKKTCELQLIDTSGTYEFPAMRKVDILKADAFVLVYSNSATFKRLNRYRGEILEERKEKCPCIIVCNKSDLGSQTSYIDHKGMQISIRNLVETQWKYQWMECSAKENILVEEIFDRLLQDICKQTENPQRKLSSLLQMRKRSIGRLPGLGSSTESLR</sequence>
<dbReference type="RefSeq" id="XP_020893027.1">
    <property type="nucleotide sequence ID" value="XM_021037368.2"/>
</dbReference>
<evidence type="ECO:0000313" key="9">
    <source>
        <dbReference type="Proteomes" id="UP000887567"/>
    </source>
</evidence>
<comment type="similarity">
    <text evidence="7">Belongs to the small GTPase superfamily. RasD family.</text>
</comment>
<dbReference type="AlphaFoldDB" id="A0A913WRI9"/>
<accession>A0A913WRI9</accession>
<dbReference type="GeneID" id="110232219"/>
<dbReference type="GO" id="GO:0003924">
    <property type="term" value="F:GTPase activity"/>
    <property type="evidence" value="ECO:0007669"/>
    <property type="project" value="InterPro"/>
</dbReference>
<evidence type="ECO:0000256" key="4">
    <source>
        <dbReference type="ARBA" id="ARBA00023134"/>
    </source>
</evidence>
<dbReference type="SMART" id="SM00175">
    <property type="entry name" value="RAB"/>
    <property type="match status" value="1"/>
</dbReference>
<dbReference type="GO" id="GO:0005886">
    <property type="term" value="C:plasma membrane"/>
    <property type="evidence" value="ECO:0007669"/>
    <property type="project" value="UniProtKB-SubCell"/>
</dbReference>
<keyword evidence="4" id="KW-0342">GTP-binding</keyword>
<evidence type="ECO:0000256" key="1">
    <source>
        <dbReference type="ARBA" id="ARBA00004193"/>
    </source>
</evidence>
<evidence type="ECO:0000256" key="7">
    <source>
        <dbReference type="ARBA" id="ARBA00038061"/>
    </source>
</evidence>
<dbReference type="PROSITE" id="PS51419">
    <property type="entry name" value="RAB"/>
    <property type="match status" value="1"/>
</dbReference>
<dbReference type="NCBIfam" id="TIGR00231">
    <property type="entry name" value="small_GTP"/>
    <property type="match status" value="1"/>
</dbReference>
<dbReference type="KEGG" id="epa:110232219"/>
<protein>
    <submittedName>
        <fullName evidence="8">Uncharacterized protein</fullName>
    </submittedName>
</protein>
<dbReference type="FunFam" id="3.40.50.300:FF:001423">
    <property type="entry name" value="Ras family GTPase"/>
    <property type="match status" value="1"/>
</dbReference>
<keyword evidence="4" id="KW-0547">Nucleotide-binding</keyword>
<name>A0A913WRI9_EXADI</name>
<keyword evidence="9" id="KW-1185">Reference proteome</keyword>
<dbReference type="Gene3D" id="3.40.50.300">
    <property type="entry name" value="P-loop containing nucleotide triphosphate hydrolases"/>
    <property type="match status" value="1"/>
</dbReference>
<dbReference type="SMART" id="SM00174">
    <property type="entry name" value="RHO"/>
    <property type="match status" value="1"/>
</dbReference>
<evidence type="ECO:0000313" key="8">
    <source>
        <dbReference type="EnsemblMetazoa" id="XP_020893027.1"/>
    </source>
</evidence>